<keyword evidence="3" id="KW-0611">Plant defense</keyword>
<comment type="caution">
    <text evidence="6">The sequence shown here is derived from an EMBL/GenBank/DDBJ whole genome shotgun (WGS) entry which is preliminary data.</text>
</comment>
<sequence length="555" mass="62699">MSNLQSTPSSSTTAKYDVFLNFRGEDTRDCFTCHLHSALQQKFLTFIDDGLEKGEGIWPTLKGAIEQSKISVVIFSKDYASSKWCLRELVEIMERKKMHNQIVVPVFYHVDPSDVRKQTGSFKASFDKHGNESQALCGCLSLFSNKESQEEVQKWREALTEASGLGGFDSSKTRPDTTLIGQIVKDIETKLMSENTPHDIKGLIGHERIKYIISLLCLDDVRTNVQIIGIWGMGGIGKTYIARAIFENISNQFEGVCFIENVRERLQNSAGLVSLQKEILSQVFKGKNLKLDGPIIPSIIKEILNRTGVLIVLDNVEDIDAYLPLENLVWGVDRLGIGSRIVIISRDKHVQQLCGVNDQNIFEVKGFKDQDALQLFCNCVFDKNCPPEDRMVLSNELINYSKGNPLALIVLGKSLYRKSKQELESVVNTLRTNLNRGIFDVLKISYDGLDYREKNIFLDIACFLKGQNRDYVEKILGDCHCSLSVLIHKSLITISNHRGTIQMHDLLEEMGREIVSIESPNNPGKRSWLWRQEDVQNTLKYDEGTSAVRGIVLDL</sequence>
<dbReference type="Proteomes" id="UP001280121">
    <property type="component" value="Unassembled WGS sequence"/>
</dbReference>
<evidence type="ECO:0000259" key="5">
    <source>
        <dbReference type="PROSITE" id="PS50104"/>
    </source>
</evidence>
<dbReference type="GO" id="GO:0006952">
    <property type="term" value="P:defense response"/>
    <property type="evidence" value="ECO:0007669"/>
    <property type="project" value="UniProtKB-KW"/>
</dbReference>
<evidence type="ECO:0000313" key="6">
    <source>
        <dbReference type="EMBL" id="KAK2640287.1"/>
    </source>
</evidence>
<dbReference type="EMBL" id="JANJYI010000008">
    <property type="protein sequence ID" value="KAK2640287.1"/>
    <property type="molecule type" value="Genomic_DNA"/>
</dbReference>
<dbReference type="InterPro" id="IPR044974">
    <property type="entry name" value="Disease_R_plants"/>
</dbReference>
<dbReference type="PANTHER" id="PTHR11017:SF574">
    <property type="entry name" value="ADP-RIBOSYL CYCLASE_CYCLIC ADP-RIBOSE HYDROLASE"/>
    <property type="match status" value="1"/>
</dbReference>
<dbReference type="SUPFAM" id="SSF46785">
    <property type="entry name" value="Winged helix' DNA-binding domain"/>
    <property type="match status" value="1"/>
</dbReference>
<dbReference type="PROSITE" id="PS50104">
    <property type="entry name" value="TIR"/>
    <property type="match status" value="1"/>
</dbReference>
<dbReference type="PRINTS" id="PR00364">
    <property type="entry name" value="DISEASERSIST"/>
</dbReference>
<dbReference type="Gene3D" id="1.10.8.430">
    <property type="entry name" value="Helical domain of apoptotic protease-activating factors"/>
    <property type="match status" value="1"/>
</dbReference>
<reference evidence="6" key="1">
    <citation type="journal article" date="2023" name="Plant J.">
        <title>Genome sequences and population genomics provide insights into the demographic history, inbreeding, and mutation load of two 'living fossil' tree species of Dipteronia.</title>
        <authorList>
            <person name="Feng Y."/>
            <person name="Comes H.P."/>
            <person name="Chen J."/>
            <person name="Zhu S."/>
            <person name="Lu R."/>
            <person name="Zhang X."/>
            <person name="Li P."/>
            <person name="Qiu J."/>
            <person name="Olsen K.M."/>
            <person name="Qiu Y."/>
        </authorList>
    </citation>
    <scope>NUCLEOTIDE SEQUENCE</scope>
    <source>
        <strain evidence="6">KIB01</strain>
    </source>
</reference>
<keyword evidence="1" id="KW-0433">Leucine-rich repeat</keyword>
<protein>
    <recommendedName>
        <fullName evidence="5">TIR domain-containing protein</fullName>
    </recommendedName>
</protein>
<dbReference type="SUPFAM" id="SSF52540">
    <property type="entry name" value="P-loop containing nucleoside triphosphate hydrolases"/>
    <property type="match status" value="1"/>
</dbReference>
<dbReference type="SUPFAM" id="SSF52200">
    <property type="entry name" value="Toll/Interleukin receptor TIR domain"/>
    <property type="match status" value="1"/>
</dbReference>
<evidence type="ECO:0000313" key="7">
    <source>
        <dbReference type="Proteomes" id="UP001280121"/>
    </source>
</evidence>
<evidence type="ECO:0000256" key="2">
    <source>
        <dbReference type="ARBA" id="ARBA00022737"/>
    </source>
</evidence>
<dbReference type="Pfam" id="PF00931">
    <property type="entry name" value="NB-ARC"/>
    <property type="match status" value="1"/>
</dbReference>
<keyword evidence="7" id="KW-1185">Reference proteome</keyword>
<dbReference type="AlphaFoldDB" id="A0AAD9TQT0"/>
<dbReference type="InterPro" id="IPR000157">
    <property type="entry name" value="TIR_dom"/>
</dbReference>
<evidence type="ECO:0000256" key="4">
    <source>
        <dbReference type="ARBA" id="ARBA00023027"/>
    </source>
</evidence>
<organism evidence="6 7">
    <name type="scientific">Dipteronia dyeriana</name>
    <dbReference type="NCBI Taxonomy" id="168575"/>
    <lineage>
        <taxon>Eukaryota</taxon>
        <taxon>Viridiplantae</taxon>
        <taxon>Streptophyta</taxon>
        <taxon>Embryophyta</taxon>
        <taxon>Tracheophyta</taxon>
        <taxon>Spermatophyta</taxon>
        <taxon>Magnoliopsida</taxon>
        <taxon>eudicotyledons</taxon>
        <taxon>Gunneridae</taxon>
        <taxon>Pentapetalae</taxon>
        <taxon>rosids</taxon>
        <taxon>malvids</taxon>
        <taxon>Sapindales</taxon>
        <taxon>Sapindaceae</taxon>
        <taxon>Hippocastanoideae</taxon>
        <taxon>Acereae</taxon>
        <taxon>Dipteronia</taxon>
    </lineage>
</organism>
<dbReference type="Pfam" id="PF23282">
    <property type="entry name" value="WHD_ROQ1"/>
    <property type="match status" value="1"/>
</dbReference>
<feature type="domain" description="TIR" evidence="5">
    <location>
        <begin position="14"/>
        <end position="191"/>
    </location>
</feature>
<dbReference type="Gene3D" id="3.40.50.300">
    <property type="entry name" value="P-loop containing nucleotide triphosphate hydrolases"/>
    <property type="match status" value="1"/>
</dbReference>
<evidence type="ECO:0000256" key="3">
    <source>
        <dbReference type="ARBA" id="ARBA00022821"/>
    </source>
</evidence>
<dbReference type="GO" id="GO:0043531">
    <property type="term" value="F:ADP binding"/>
    <property type="evidence" value="ECO:0007669"/>
    <property type="project" value="InterPro"/>
</dbReference>
<dbReference type="FunFam" id="3.40.50.10140:FF:000007">
    <property type="entry name" value="Disease resistance protein (TIR-NBS-LRR class)"/>
    <property type="match status" value="1"/>
</dbReference>
<evidence type="ECO:0000256" key="1">
    <source>
        <dbReference type="ARBA" id="ARBA00022614"/>
    </source>
</evidence>
<dbReference type="InterPro" id="IPR058192">
    <property type="entry name" value="WHD_ROQ1-like"/>
</dbReference>
<dbReference type="Gene3D" id="3.40.50.10140">
    <property type="entry name" value="Toll/interleukin-1 receptor homology (TIR) domain"/>
    <property type="match status" value="1"/>
</dbReference>
<dbReference type="InterPro" id="IPR035897">
    <property type="entry name" value="Toll_tir_struct_dom_sf"/>
</dbReference>
<dbReference type="InterPro" id="IPR042197">
    <property type="entry name" value="Apaf_helical"/>
</dbReference>
<gene>
    <name evidence="6" type="ORF">Ddye_028082</name>
</gene>
<dbReference type="SMART" id="SM00255">
    <property type="entry name" value="TIR"/>
    <property type="match status" value="1"/>
</dbReference>
<dbReference type="InterPro" id="IPR036390">
    <property type="entry name" value="WH_DNA-bd_sf"/>
</dbReference>
<keyword evidence="4" id="KW-0520">NAD</keyword>
<dbReference type="Pfam" id="PF01582">
    <property type="entry name" value="TIR"/>
    <property type="match status" value="1"/>
</dbReference>
<keyword evidence="2" id="KW-0677">Repeat</keyword>
<accession>A0AAD9TQT0</accession>
<dbReference type="GO" id="GO:0007165">
    <property type="term" value="P:signal transduction"/>
    <property type="evidence" value="ECO:0007669"/>
    <property type="project" value="InterPro"/>
</dbReference>
<dbReference type="InterPro" id="IPR027417">
    <property type="entry name" value="P-loop_NTPase"/>
</dbReference>
<dbReference type="InterPro" id="IPR002182">
    <property type="entry name" value="NB-ARC"/>
</dbReference>
<dbReference type="PANTHER" id="PTHR11017">
    <property type="entry name" value="LEUCINE-RICH REPEAT-CONTAINING PROTEIN"/>
    <property type="match status" value="1"/>
</dbReference>
<proteinExistence type="predicted"/>
<name>A0AAD9TQT0_9ROSI</name>